<accession>A0A9P0D228</accession>
<dbReference type="EMBL" id="OV651817">
    <property type="protein sequence ID" value="CAH1110603.1"/>
    <property type="molecule type" value="Genomic_DNA"/>
</dbReference>
<dbReference type="Proteomes" id="UP001153636">
    <property type="component" value="Chromosome 5"/>
</dbReference>
<name>A0A9P0D228_9CUCU</name>
<protein>
    <submittedName>
        <fullName evidence="1">Uncharacterized protein</fullName>
    </submittedName>
</protein>
<organism evidence="1 2">
    <name type="scientific">Psylliodes chrysocephalus</name>
    <dbReference type="NCBI Taxonomy" id="3402493"/>
    <lineage>
        <taxon>Eukaryota</taxon>
        <taxon>Metazoa</taxon>
        <taxon>Ecdysozoa</taxon>
        <taxon>Arthropoda</taxon>
        <taxon>Hexapoda</taxon>
        <taxon>Insecta</taxon>
        <taxon>Pterygota</taxon>
        <taxon>Neoptera</taxon>
        <taxon>Endopterygota</taxon>
        <taxon>Coleoptera</taxon>
        <taxon>Polyphaga</taxon>
        <taxon>Cucujiformia</taxon>
        <taxon>Chrysomeloidea</taxon>
        <taxon>Chrysomelidae</taxon>
        <taxon>Galerucinae</taxon>
        <taxon>Alticini</taxon>
        <taxon>Psylliodes</taxon>
    </lineage>
</organism>
<dbReference type="PANTHER" id="PTHR46704:SF9">
    <property type="entry name" value="BHLH DOMAIN-CONTAINING PROTEIN"/>
    <property type="match status" value="1"/>
</dbReference>
<dbReference type="AlphaFoldDB" id="A0A9P0D228"/>
<evidence type="ECO:0000313" key="1">
    <source>
        <dbReference type="EMBL" id="CAH1110603.1"/>
    </source>
</evidence>
<reference evidence="1" key="1">
    <citation type="submission" date="2022-01" db="EMBL/GenBank/DDBJ databases">
        <authorList>
            <person name="King R."/>
        </authorList>
    </citation>
    <scope>NUCLEOTIDE SEQUENCE</scope>
</reference>
<evidence type="ECO:0000313" key="2">
    <source>
        <dbReference type="Proteomes" id="UP001153636"/>
    </source>
</evidence>
<keyword evidence="2" id="KW-1185">Reference proteome</keyword>
<gene>
    <name evidence="1" type="ORF">PSYICH_LOCUS10941</name>
</gene>
<dbReference type="OrthoDB" id="6765420at2759"/>
<proteinExistence type="predicted"/>
<dbReference type="PANTHER" id="PTHR46704">
    <property type="entry name" value="CXC DOMAIN-CONTAINING PROTEIN-RELATED"/>
    <property type="match status" value="1"/>
</dbReference>
<sequence>MELFKEKEQNEEEIIGNFTPHNLETKLVKAFDKEVKFLIIQNKKLLAPKHLTTIDDQSFENLKDADILNKAALSLRKSILQAEKKKLPNDICVRDLQEGEVTVTKDLSEFYNTLIAGSNGKRKKNPKCMRQVQSLCEDVVYCVYNEKYKTSKHIKLGMTLKSLTSSRKIVDIIHRYGHSIIYSGVEELETETTYFSLNKSMLCPKAIKKKPNLSTVVAFDNFDRFVETSSGKDTMHDTVGIIYQNIDPNTQDESDVQSLPSVSNQKTFNLRKRKRRTFEGLNLKEEPYPKQPKMIYSLDISVHEDAIMPPTNLQLYSNIDTTWMLSHALQLPNLPMWVGYNCLISYHHNTKQILSYLTPINASPTNKSVILETMKQSQRICEEVKQSSIQVTYDLAIARVALQIQATEAPKFDNIFIHLGPFHIMMSYFKTIGKFLVDCGLTNIMVQSNLLASGSVGGFLEGKHFNRCKRLHPLMSVGLETLHFRSFLDINIIQVTDTMIEEINRLQNTLISSFNVEN</sequence>